<keyword evidence="4" id="KW-1185">Reference proteome</keyword>
<dbReference type="AlphaFoldDB" id="A0A8H6HNH1"/>
<organism evidence="3 4">
    <name type="scientific">Ephemerocybe angulata</name>
    <dbReference type="NCBI Taxonomy" id="980116"/>
    <lineage>
        <taxon>Eukaryota</taxon>
        <taxon>Fungi</taxon>
        <taxon>Dikarya</taxon>
        <taxon>Basidiomycota</taxon>
        <taxon>Agaricomycotina</taxon>
        <taxon>Agaricomycetes</taxon>
        <taxon>Agaricomycetidae</taxon>
        <taxon>Agaricales</taxon>
        <taxon>Agaricineae</taxon>
        <taxon>Psathyrellaceae</taxon>
        <taxon>Ephemerocybe</taxon>
    </lineage>
</organism>
<evidence type="ECO:0000313" key="4">
    <source>
        <dbReference type="Proteomes" id="UP000521943"/>
    </source>
</evidence>
<feature type="signal peptide" evidence="2">
    <location>
        <begin position="1"/>
        <end position="24"/>
    </location>
</feature>
<feature type="region of interest" description="Disordered" evidence="1">
    <location>
        <begin position="174"/>
        <end position="207"/>
    </location>
</feature>
<gene>
    <name evidence="3" type="ORF">DFP72DRAFT_851942</name>
</gene>
<evidence type="ECO:0000256" key="1">
    <source>
        <dbReference type="SAM" id="MobiDB-lite"/>
    </source>
</evidence>
<dbReference type="EMBL" id="JACGCI010000058">
    <property type="protein sequence ID" value="KAF6750264.1"/>
    <property type="molecule type" value="Genomic_DNA"/>
</dbReference>
<sequence>MKFSFAPLATLTVAASSLFLSAYAYVDYDEFDARSIVDSYGYDNLGARSDSGIEVPFQHSLRSFLEEAVTAHRRAVEGEDQLEARAVVNFKFSYKNRDYPMALDTSRTFLVHAMWQFHNTYFPGTAEFVVEELLVFIGERQIRGPTMDADPVLKELNVQPGTTIKLVDNLNLQAGGSKKASGGKRPAKNAPVKAQKPAAKVAVKGRR</sequence>
<dbReference type="Proteomes" id="UP000521943">
    <property type="component" value="Unassembled WGS sequence"/>
</dbReference>
<feature type="compositionally biased region" description="Low complexity" evidence="1">
    <location>
        <begin position="188"/>
        <end position="207"/>
    </location>
</feature>
<protein>
    <submittedName>
        <fullName evidence="3">Uncharacterized protein</fullName>
    </submittedName>
</protein>
<comment type="caution">
    <text evidence="3">The sequence shown here is derived from an EMBL/GenBank/DDBJ whole genome shotgun (WGS) entry which is preliminary data.</text>
</comment>
<reference evidence="3 4" key="1">
    <citation type="submission" date="2020-07" db="EMBL/GenBank/DDBJ databases">
        <title>Comparative genomics of pyrophilous fungi reveals a link between fire events and developmental genes.</title>
        <authorList>
            <consortium name="DOE Joint Genome Institute"/>
            <person name="Steindorff A.S."/>
            <person name="Carver A."/>
            <person name="Calhoun S."/>
            <person name="Stillman K."/>
            <person name="Liu H."/>
            <person name="Lipzen A."/>
            <person name="Pangilinan J."/>
            <person name="Labutti K."/>
            <person name="Bruns T.D."/>
            <person name="Grigoriev I.V."/>
        </authorList>
    </citation>
    <scope>NUCLEOTIDE SEQUENCE [LARGE SCALE GENOMIC DNA]</scope>
    <source>
        <strain evidence="3 4">CBS 144469</strain>
    </source>
</reference>
<evidence type="ECO:0000313" key="3">
    <source>
        <dbReference type="EMBL" id="KAF6750264.1"/>
    </source>
</evidence>
<keyword evidence="2" id="KW-0732">Signal</keyword>
<proteinExistence type="predicted"/>
<feature type="chain" id="PRO_5034271296" evidence="2">
    <location>
        <begin position="25"/>
        <end position="207"/>
    </location>
</feature>
<name>A0A8H6HNH1_9AGAR</name>
<accession>A0A8H6HNH1</accession>
<evidence type="ECO:0000256" key="2">
    <source>
        <dbReference type="SAM" id="SignalP"/>
    </source>
</evidence>